<dbReference type="PANTHER" id="PTHR32305">
    <property type="match status" value="1"/>
</dbReference>
<dbReference type="EMBL" id="JAUTAL010000001">
    <property type="protein sequence ID" value="MDQ1097100.1"/>
    <property type="molecule type" value="Genomic_DNA"/>
</dbReference>
<feature type="compositionally biased region" description="Low complexity" evidence="6">
    <location>
        <begin position="575"/>
        <end position="586"/>
    </location>
</feature>
<evidence type="ECO:0000256" key="3">
    <source>
        <dbReference type="ARBA" id="ARBA00022729"/>
    </source>
</evidence>
<protein>
    <submittedName>
        <fullName evidence="9">RHS repeat-associated protein</fullName>
    </submittedName>
</protein>
<dbReference type="InterPro" id="IPR056823">
    <property type="entry name" value="TEN-like_YD-shell"/>
</dbReference>
<reference evidence="9 10" key="1">
    <citation type="submission" date="2023-07" db="EMBL/GenBank/DDBJ databases">
        <title>Functional and genomic diversity of the sorghum phyllosphere microbiome.</title>
        <authorList>
            <person name="Shade A."/>
        </authorList>
    </citation>
    <scope>NUCLEOTIDE SEQUENCE [LARGE SCALE GENOMIC DNA]</scope>
    <source>
        <strain evidence="9 10">SORGH_AS_1064</strain>
    </source>
</reference>
<dbReference type="InterPro" id="IPR003284">
    <property type="entry name" value="Sal_SpvB"/>
</dbReference>
<evidence type="ECO:0000256" key="7">
    <source>
        <dbReference type="SAM" id="SignalP"/>
    </source>
</evidence>
<feature type="compositionally biased region" description="Polar residues" evidence="6">
    <location>
        <begin position="76"/>
        <end position="88"/>
    </location>
</feature>
<feature type="chain" id="PRO_5046078069" evidence="7">
    <location>
        <begin position="21"/>
        <end position="2356"/>
    </location>
</feature>
<evidence type="ECO:0000256" key="5">
    <source>
        <dbReference type="ARBA" id="ARBA00023026"/>
    </source>
</evidence>
<dbReference type="RefSeq" id="WP_307450387.1">
    <property type="nucleotide sequence ID" value="NZ_JAUTAL010000001.1"/>
</dbReference>
<evidence type="ECO:0000256" key="6">
    <source>
        <dbReference type="SAM" id="MobiDB-lite"/>
    </source>
</evidence>
<keyword evidence="10" id="KW-1185">Reference proteome</keyword>
<feature type="signal peptide" evidence="7">
    <location>
        <begin position="1"/>
        <end position="20"/>
    </location>
</feature>
<dbReference type="Gene3D" id="2.180.10.10">
    <property type="entry name" value="RHS repeat-associated core"/>
    <property type="match status" value="1"/>
</dbReference>
<dbReference type="Pfam" id="PF03534">
    <property type="entry name" value="SpvB"/>
    <property type="match status" value="1"/>
</dbReference>
<dbReference type="InterPro" id="IPR028994">
    <property type="entry name" value="Integrin_alpha_N"/>
</dbReference>
<dbReference type="Pfam" id="PF25023">
    <property type="entry name" value="TEN_YD-shell"/>
    <property type="match status" value="1"/>
</dbReference>
<evidence type="ECO:0000259" key="8">
    <source>
        <dbReference type="Pfam" id="PF25023"/>
    </source>
</evidence>
<comment type="subcellular location">
    <subcellularLocation>
        <location evidence="1">Secreted</location>
    </subcellularLocation>
</comment>
<dbReference type="PANTHER" id="PTHR32305:SF15">
    <property type="entry name" value="PROTEIN RHSA-RELATED"/>
    <property type="match status" value="1"/>
</dbReference>
<proteinExistence type="predicted"/>
<feature type="compositionally biased region" description="Polar residues" evidence="6">
    <location>
        <begin position="564"/>
        <end position="574"/>
    </location>
</feature>
<feature type="region of interest" description="Disordered" evidence="6">
    <location>
        <begin position="564"/>
        <end position="622"/>
    </location>
</feature>
<dbReference type="Pfam" id="PF13517">
    <property type="entry name" value="FG-GAP_3"/>
    <property type="match status" value="1"/>
</dbReference>
<keyword evidence="2" id="KW-0964">Secreted</keyword>
<feature type="compositionally biased region" description="Polar residues" evidence="6">
    <location>
        <begin position="609"/>
        <end position="618"/>
    </location>
</feature>
<name>A0ABU0TLC2_9FLAO</name>
<dbReference type="Proteomes" id="UP001225072">
    <property type="component" value="Unassembled WGS sequence"/>
</dbReference>
<dbReference type="InterPro" id="IPR022385">
    <property type="entry name" value="Rhs_assc_core"/>
</dbReference>
<dbReference type="InterPro" id="IPR050708">
    <property type="entry name" value="T6SS_VgrG/RHS"/>
</dbReference>
<keyword evidence="5" id="KW-0843">Virulence</keyword>
<keyword evidence="3 7" id="KW-0732">Signal</keyword>
<dbReference type="InterPro" id="IPR013517">
    <property type="entry name" value="FG-GAP"/>
</dbReference>
<feature type="domain" description="Teneurin-like YD-shell" evidence="8">
    <location>
        <begin position="1428"/>
        <end position="1558"/>
    </location>
</feature>
<evidence type="ECO:0000313" key="10">
    <source>
        <dbReference type="Proteomes" id="UP001225072"/>
    </source>
</evidence>
<keyword evidence="4" id="KW-0677">Repeat</keyword>
<evidence type="ECO:0000313" key="9">
    <source>
        <dbReference type="EMBL" id="MDQ1097100.1"/>
    </source>
</evidence>
<organism evidence="9 10">
    <name type="scientific">Chryseobacterium camelliae</name>
    <dbReference type="NCBI Taxonomy" id="1265445"/>
    <lineage>
        <taxon>Bacteria</taxon>
        <taxon>Pseudomonadati</taxon>
        <taxon>Bacteroidota</taxon>
        <taxon>Flavobacteriia</taxon>
        <taxon>Flavobacteriales</taxon>
        <taxon>Weeksellaceae</taxon>
        <taxon>Chryseobacterium group</taxon>
        <taxon>Chryseobacterium</taxon>
    </lineage>
</organism>
<accession>A0ABU0TLC2</accession>
<evidence type="ECO:0000256" key="4">
    <source>
        <dbReference type="ARBA" id="ARBA00022737"/>
    </source>
</evidence>
<dbReference type="NCBIfam" id="TIGR03696">
    <property type="entry name" value="Rhs_assc_core"/>
    <property type="match status" value="1"/>
</dbReference>
<dbReference type="SUPFAM" id="SSF69318">
    <property type="entry name" value="Integrin alpha N-terminal domain"/>
    <property type="match status" value="1"/>
</dbReference>
<gene>
    <name evidence="9" type="ORF">QE404_002247</name>
</gene>
<comment type="caution">
    <text evidence="9">The sequence shown here is derived from an EMBL/GenBank/DDBJ whole genome shotgun (WGS) entry which is preliminary data.</text>
</comment>
<evidence type="ECO:0000256" key="2">
    <source>
        <dbReference type="ARBA" id="ARBA00022525"/>
    </source>
</evidence>
<feature type="region of interest" description="Disordered" evidence="6">
    <location>
        <begin position="59"/>
        <end position="97"/>
    </location>
</feature>
<evidence type="ECO:0000256" key="1">
    <source>
        <dbReference type="ARBA" id="ARBA00004613"/>
    </source>
</evidence>
<sequence length="2356" mass="260050">MKMRLFSSFILSLCSVLAFSQTILYQAESTTRTVQDPQIVVLAQGFRASGDVSNPFIAKIGPATENPGGGPVDSNAGANNPSGTTAPDGQSFHDTKGNIEVNGGGQLQFTLPIALPPGVKSVAPQVNLVYTSGSGNGIAGYGWNLSGTTTITRIGKNIEKDGEIRGIQLDYSDYYSFNGQRLILKSGEYGKDGAEYVTEKYSNIKIKSIGTVTGQLWQGPEYWEVTFEDGSQSWYGAIASGNSTARTPLEYNIVKWKDAQGNYISYHYSQAASTNVAVVSDIEWGGNEITGKPHFNKIEFSYFNERTLNEINYLNGIKFTQNKQLKEIIVKTNDNLFKRYAVEYVNNETSYQFANKITEYNSNDQAANPITIEYEPYQSGNEETTKENSIATNNTKKYGDFDMDGITDYLEYIPNPGTSPSGPVGVINFKNSVYKDVPVTPLQYELNRFTAGEFAKATAITFTKDGYVKNKVGIVIPHKVETSDSDKPNFELLIYTVDTSESKFKLEYSKVIPYSIYNPGGTLSGGSECTALVPLNVTYLDSYDYDGDGISELMIGFNRKNRCTSAPQSNKSYNSSTSDTTEFSESQPATLKPEINSSNTEFGDDIASGTETGGNETNIAPPDGSTVDIFTYYSSFLVDIDENTDINNSIYKYEEGINVNNSSDTNKNNRFADLNGDGIQDIIQIKSDGTITDVYNYRKQSAGSYLKISIGNFSGQKFEGISSGALFGDFNGDNKVDVLVPQANKSYNWNVYISDGRKFNQSSINNFIYYSSGGEVLMESSHNNLESGGGCSFSESRYFQYNVADLDADGKSDVIVSYVFINNHEWSSHHDQEKTVLRTFVYSVNKTTTDNSASFAKKFVSSAGGDYNVSLLDSPIQTNGDLQFYRVRDWRREYAEKVIPFGTLSLNRTNQQIISIGRPDDCSGVVGCAYNYVTQYGYAYTPALARIRSIKQNEIVTQVSYQDLDPKVDSNFYRPVKKELFPYFELEQIPLSVAVSQLRQEGKKQDFRYRGFINHFTGKGMIGFRQAARSSWYADGFENTKIWSGTEMDPLQEGLPIKEWSIRTNNENQIFPTDISENNTQLLSFKSTLYDNYKLLNGQVITGTIADSDKPKIVIATVVKSTKTKDFLTGVFTTGSISYGDYYLPAQSITNINNGFAIATSNFTYTHNLAGIGPDYFVGRQESKTETVQAYGDTKSEKEEYIYENNLLKTLKTWNRDNSGYLQETYNYDGFGNVTKKVISNSIDSQTQTTTTEYDAKGRFVIKKTDNLGLEINITYNDWGQILTQTDPLANTLTNTYDAWGKLLTSKTNVAGTTTYQYDRDNNSNVIIIQNDPNGNISKKYANKLGQDYKSSTKAFGQGQFISKEIQYDILGRKLKESEPYFEGQNASQWNIISYDDSVFPAKVTATAFTGKQIETSVSGLTTTVKELNGYGRTTSKTADALGNVISSSDKGGTIQFAYNAAGDQIEAKYAENTVVTKYDSWGRKSEFNDPSNGLYKYEYDGFGQPKKIISPKGNKEYTYNNFGQLISQKEQSTTDGGQATDKIISYTYDNKGRVISKSGTSKGKAYSSSLSYDPQGRLLSSSESSNGKYFIEKGITYDDKGRIISYEKQLYSSGTLTKVQIENVYSAWNGELYQIKDKNSGKALWELEETNTKGQVLKAKLGAADINNTYDSNGFLTNVNHSSVVKPSILQLSYSFDAIKNELKSRVTGGDFNITELFDYDDNNRLVNWTNPVTGIKPSSNRNVYDVKGRIMENDQVGTMKYENSAKIYQPTGMTLNVAGEQNYNNDLIQSIVYNENNDPVFIDGMKGDVAFQYGLTSMRQMVTYGGSFSTDGEGKFTKYYSEDGSYEVVRDNTTGQEKHIIYIGGTPYESNIVYLKNFTESSGFYKFLHKDYIGSILAISDEAGNKLEQRHFDAWGNFTHLQIGNGAIVTDKNIIDQSSLIIDRGYTSHEHFAEVGIIHMNGRLYDPLLRRFLNADENIQEPYNTQNYNKYGYVMNNPLMFNDPSGEFIVESALLSAVIIGAMVASFSYTIMVSITGQNWDLGGFLKSTLFGAASAAVTYGIGSVFVNSAGTATQIATELGKLGTIFVQGTAHALAQGILSLVQGQGFGSAFVSGFLGSIGASAFTAVAGKFANSAVGTIASGAVLGGVGSELTGGNFWQGALIGGVVAGFNHVMHTIDFYSPKEVLTQHWDARYSKDDKRWVLNKVAEGYQTINESGAADGYQVVNIYGSGGKVVGSIKGNDALYRFNVATKGNYTNVYNMKIQAMSTVTLGQGIKYSGTAVGFVSKQLLLPTRGGSAPGVFIGEGMWWTGFGIESWGNYQLGNYNKIWKGILMKGAIKGGPKAWKEIQKQLK</sequence>